<accession>A0A0N8GKU0</accession>
<dbReference type="Proteomes" id="UP000050430">
    <property type="component" value="Unassembled WGS sequence"/>
</dbReference>
<name>A0A0N8GKU0_9CHLR</name>
<protein>
    <recommendedName>
        <fullName evidence="4">Hemerythrin-like domain-containing protein</fullName>
    </recommendedName>
</protein>
<dbReference type="InterPro" id="IPR035938">
    <property type="entry name" value="Hemerythrin-like_sf"/>
</dbReference>
<dbReference type="Pfam" id="PF01814">
    <property type="entry name" value="Hemerythrin"/>
    <property type="match status" value="1"/>
</dbReference>
<dbReference type="InterPro" id="IPR050669">
    <property type="entry name" value="Hemerythrin"/>
</dbReference>
<evidence type="ECO:0000256" key="2">
    <source>
        <dbReference type="ARBA" id="ARBA00022723"/>
    </source>
</evidence>
<dbReference type="EMBL" id="LGCK01000014">
    <property type="protein sequence ID" value="KPL70634.1"/>
    <property type="molecule type" value="Genomic_DNA"/>
</dbReference>
<evidence type="ECO:0000256" key="1">
    <source>
        <dbReference type="ARBA" id="ARBA00010587"/>
    </source>
</evidence>
<keyword evidence="3" id="KW-0408">Iron</keyword>
<dbReference type="NCBIfam" id="TIGR02481">
    <property type="entry name" value="hemeryth_dom"/>
    <property type="match status" value="1"/>
</dbReference>
<evidence type="ECO:0000313" key="6">
    <source>
        <dbReference type="Proteomes" id="UP000050430"/>
    </source>
</evidence>
<comment type="caution">
    <text evidence="5">The sequence shown here is derived from an EMBL/GenBank/DDBJ whole genome shotgun (WGS) entry which is preliminary data.</text>
</comment>
<proteinExistence type="inferred from homology"/>
<evidence type="ECO:0000313" key="5">
    <source>
        <dbReference type="EMBL" id="KPL70634.1"/>
    </source>
</evidence>
<sequence length="133" mass="15854">MPGDLFNFEMEFRLGIREIDEEHACLVNMINTVHNLISSGSKEEARRYFKETLANYVDEHFTHEEAYMERIGFPQVEEHRLIHARFKQTMQEILPKIDSLDESAFRAALTDTYTWIIQHIGKTDRRYVSYQRP</sequence>
<dbReference type="CDD" id="cd12107">
    <property type="entry name" value="Hemerythrin"/>
    <property type="match status" value="1"/>
</dbReference>
<dbReference type="InterPro" id="IPR012827">
    <property type="entry name" value="Hemerythrin_metal-bd"/>
</dbReference>
<dbReference type="GO" id="GO:0046872">
    <property type="term" value="F:metal ion binding"/>
    <property type="evidence" value="ECO:0007669"/>
    <property type="project" value="UniProtKB-KW"/>
</dbReference>
<dbReference type="AlphaFoldDB" id="A0A0N8GKU0"/>
<keyword evidence="6" id="KW-1185">Reference proteome</keyword>
<gene>
    <name evidence="5" type="ORF">ADM99_16170</name>
</gene>
<dbReference type="InterPro" id="IPR012312">
    <property type="entry name" value="Hemerythrin-like"/>
</dbReference>
<reference evidence="5 6" key="1">
    <citation type="submission" date="2015-07" db="EMBL/GenBank/DDBJ databases">
        <title>Genome sequence of Leptolinea tardivitalis DSM 16556.</title>
        <authorList>
            <person name="Hemp J."/>
            <person name="Ward L.M."/>
            <person name="Pace L.A."/>
            <person name="Fischer W.W."/>
        </authorList>
    </citation>
    <scope>NUCLEOTIDE SEQUENCE [LARGE SCALE GENOMIC DNA]</scope>
    <source>
        <strain evidence="5 6">YMTK-2</strain>
    </source>
</reference>
<dbReference type="PANTHER" id="PTHR37164:SF1">
    <property type="entry name" value="BACTERIOHEMERYTHRIN"/>
    <property type="match status" value="1"/>
</dbReference>
<feature type="domain" description="Hemerythrin-like" evidence="4">
    <location>
        <begin position="15"/>
        <end position="128"/>
    </location>
</feature>
<evidence type="ECO:0000256" key="3">
    <source>
        <dbReference type="ARBA" id="ARBA00023004"/>
    </source>
</evidence>
<comment type="similarity">
    <text evidence="1">Belongs to the hemerythrin family.</text>
</comment>
<dbReference type="SUPFAM" id="SSF47188">
    <property type="entry name" value="Hemerythrin-like"/>
    <property type="match status" value="1"/>
</dbReference>
<dbReference type="Gene3D" id="1.20.120.50">
    <property type="entry name" value="Hemerythrin-like"/>
    <property type="match status" value="1"/>
</dbReference>
<organism evidence="5 6">
    <name type="scientific">Leptolinea tardivitalis</name>
    <dbReference type="NCBI Taxonomy" id="229920"/>
    <lineage>
        <taxon>Bacteria</taxon>
        <taxon>Bacillati</taxon>
        <taxon>Chloroflexota</taxon>
        <taxon>Anaerolineae</taxon>
        <taxon>Anaerolineales</taxon>
        <taxon>Anaerolineaceae</taxon>
        <taxon>Leptolinea</taxon>
    </lineage>
</organism>
<dbReference type="STRING" id="229920.ADM99_16170"/>
<dbReference type="PANTHER" id="PTHR37164">
    <property type="entry name" value="BACTERIOHEMERYTHRIN"/>
    <property type="match status" value="1"/>
</dbReference>
<dbReference type="InterPro" id="IPR016131">
    <property type="entry name" value="Haemerythrin_Fe_BS"/>
</dbReference>
<dbReference type="OrthoDB" id="9797092at2"/>
<keyword evidence="2" id="KW-0479">Metal-binding</keyword>
<dbReference type="RefSeq" id="WP_062422548.1">
    <property type="nucleotide sequence ID" value="NZ_BBYA01000010.1"/>
</dbReference>
<evidence type="ECO:0000259" key="4">
    <source>
        <dbReference type="Pfam" id="PF01814"/>
    </source>
</evidence>
<dbReference type="NCBIfam" id="NF033749">
    <property type="entry name" value="bact_hemeryth"/>
    <property type="match status" value="1"/>
</dbReference>
<dbReference type="PROSITE" id="PS00550">
    <property type="entry name" value="HEMERYTHRINS"/>
    <property type="match status" value="1"/>
</dbReference>